<dbReference type="Proteomes" id="UP000029999">
    <property type="component" value="Unassembled WGS sequence"/>
</dbReference>
<reference evidence="2 3" key="1">
    <citation type="submission" date="2014-09" db="EMBL/GenBank/DDBJ databases">
        <authorList>
            <person name="Grob C."/>
            <person name="Taubert M."/>
            <person name="Howat A.M."/>
            <person name="Burns O.J."/>
            <person name="Dixon J.L."/>
            <person name="Chen Y."/>
            <person name="Murrell J.C."/>
        </authorList>
    </citation>
    <scope>NUCLEOTIDE SEQUENCE [LARGE SCALE GENOMIC DNA]</scope>
    <source>
        <strain evidence="2">L4</strain>
    </source>
</reference>
<dbReference type="Gene3D" id="3.60.21.10">
    <property type="match status" value="1"/>
</dbReference>
<protein>
    <submittedName>
        <fullName evidence="2">Ser/Thr protein phosphatase family protein</fullName>
    </submittedName>
</protein>
<dbReference type="EMBL" id="JRQD01000002">
    <property type="protein sequence ID" value="KGM07529.1"/>
    <property type="molecule type" value="Genomic_DNA"/>
</dbReference>
<name>A0A0A0BK98_9GAMM</name>
<sequence>MTKIALISDLHNELLRDSGNAIPDIKLNREVDALVMAGDIDVQEYGVRYAIRQSRILDIPVVYVLGNHEFYQTHDRPVMDKILDEIEGTNVHVLNGESVEIAGTLFIGATLWTDFELFGLNSKNRVLSHAAFNFNDYDNIRLVDKLFSPAFTPTTSSIWHEADKAFIQAELAKDYDGKKVVVTHHAPSLQCLPVFERKDLISACYASHLDWMIEKYQPNAWLHGHIHYPNQIQVGETTIISNPSDYPQFSEIPEYYQPLVFQVT</sequence>
<dbReference type="AlphaFoldDB" id="A0A0A0BK98"/>
<organism evidence="2 3">
    <name type="scientific">Methylophaga thiooxydans</name>
    <dbReference type="NCBI Taxonomy" id="392484"/>
    <lineage>
        <taxon>Bacteria</taxon>
        <taxon>Pseudomonadati</taxon>
        <taxon>Pseudomonadota</taxon>
        <taxon>Gammaproteobacteria</taxon>
        <taxon>Thiotrichales</taxon>
        <taxon>Piscirickettsiaceae</taxon>
        <taxon>Methylophaga</taxon>
    </lineage>
</organism>
<dbReference type="PANTHER" id="PTHR37844:SF2">
    <property type="entry name" value="SER_THR PROTEIN PHOSPHATASE SUPERFAMILY (AFU_ORTHOLOGUE AFUA_1G14840)"/>
    <property type="match status" value="1"/>
</dbReference>
<evidence type="ECO:0000259" key="1">
    <source>
        <dbReference type="Pfam" id="PF00149"/>
    </source>
</evidence>
<comment type="caution">
    <text evidence="2">The sequence shown here is derived from an EMBL/GenBank/DDBJ whole genome shotgun (WGS) entry which is preliminary data.</text>
</comment>
<accession>A0A0A0BK98</accession>
<dbReference type="RefSeq" id="WP_036312900.1">
    <property type="nucleotide sequence ID" value="NZ_JRQD01000002.1"/>
</dbReference>
<dbReference type="InterPro" id="IPR029052">
    <property type="entry name" value="Metallo-depent_PP-like"/>
</dbReference>
<feature type="domain" description="Calcineurin-like phosphoesterase" evidence="1">
    <location>
        <begin position="3"/>
        <end position="229"/>
    </location>
</feature>
<dbReference type="InterPro" id="IPR004843">
    <property type="entry name" value="Calcineurin-like_PHP"/>
</dbReference>
<evidence type="ECO:0000313" key="2">
    <source>
        <dbReference type="EMBL" id="KGM07529.1"/>
    </source>
</evidence>
<gene>
    <name evidence="2" type="ORF">LP43_1142</name>
</gene>
<dbReference type="PANTHER" id="PTHR37844">
    <property type="entry name" value="SER/THR PROTEIN PHOSPHATASE SUPERFAMILY (AFU_ORTHOLOGUE AFUA_1G14840)"/>
    <property type="match status" value="1"/>
</dbReference>
<dbReference type="Pfam" id="PF00149">
    <property type="entry name" value="Metallophos"/>
    <property type="match status" value="1"/>
</dbReference>
<proteinExistence type="predicted"/>
<dbReference type="GO" id="GO:0016787">
    <property type="term" value="F:hydrolase activity"/>
    <property type="evidence" value="ECO:0007669"/>
    <property type="project" value="InterPro"/>
</dbReference>
<evidence type="ECO:0000313" key="3">
    <source>
        <dbReference type="Proteomes" id="UP000029999"/>
    </source>
</evidence>
<dbReference type="SUPFAM" id="SSF56300">
    <property type="entry name" value="Metallo-dependent phosphatases"/>
    <property type="match status" value="1"/>
</dbReference>